<dbReference type="InParanoid" id="A0A132BDD6"/>
<accession>A0A132BDD6</accession>
<dbReference type="EMBL" id="KQ947429">
    <property type="protein sequence ID" value="KUJ10442.1"/>
    <property type="molecule type" value="Genomic_DNA"/>
</dbReference>
<dbReference type="RefSeq" id="XP_018064797.1">
    <property type="nucleotide sequence ID" value="XM_018221503.1"/>
</dbReference>
<dbReference type="Proteomes" id="UP000070700">
    <property type="component" value="Unassembled WGS sequence"/>
</dbReference>
<gene>
    <name evidence="2" type="ORF">LY89DRAFT_760282</name>
</gene>
<feature type="region of interest" description="Disordered" evidence="1">
    <location>
        <begin position="128"/>
        <end position="160"/>
    </location>
</feature>
<dbReference type="AlphaFoldDB" id="A0A132BDD6"/>
<evidence type="ECO:0000256" key="1">
    <source>
        <dbReference type="SAM" id="MobiDB-lite"/>
    </source>
</evidence>
<reference evidence="2 3" key="1">
    <citation type="submission" date="2015-10" db="EMBL/GenBank/DDBJ databases">
        <title>Full genome of DAOMC 229536 Phialocephala scopiformis, a fungal endophyte of spruce producing the potent anti-insectan compound rugulosin.</title>
        <authorList>
            <consortium name="DOE Joint Genome Institute"/>
            <person name="Walker A.K."/>
            <person name="Frasz S.L."/>
            <person name="Seifert K.A."/>
            <person name="Miller J.D."/>
            <person name="Mondo S.J."/>
            <person name="Labutti K."/>
            <person name="Lipzen A."/>
            <person name="Dockter R."/>
            <person name="Kennedy M."/>
            <person name="Grigoriev I.V."/>
            <person name="Spatafora J.W."/>
        </authorList>
    </citation>
    <scope>NUCLEOTIDE SEQUENCE [LARGE SCALE GENOMIC DNA]</scope>
    <source>
        <strain evidence="2 3">CBS 120377</strain>
    </source>
</reference>
<sequence length="254" mass="29016">MKATQHFQHLIQMYAWSLKEGELNHLIRQGHEFSQSSEFPASLKSTKETIELAVMVLLDLYPEGEFLLPHLIFGQAVVSQTQNRQMAILDANFAAVNTDIDEGQTTIRGGFKKSFNEYFDDDTAWEEPELEFTSPSENEEDEDELGESVHSQSEAEDWSRASRIDTSKVYDNTYASTISSQGLTMKLIADAIFSLPVEELMTILDLMWRRLCSEETPNEFFPHREAMFFLLQNANIILKQGITDEEARQSNAET</sequence>
<dbReference type="KEGG" id="psco:LY89DRAFT_760282"/>
<organism evidence="2 3">
    <name type="scientific">Mollisia scopiformis</name>
    <name type="common">Conifer needle endophyte fungus</name>
    <name type="synonym">Phialocephala scopiformis</name>
    <dbReference type="NCBI Taxonomy" id="149040"/>
    <lineage>
        <taxon>Eukaryota</taxon>
        <taxon>Fungi</taxon>
        <taxon>Dikarya</taxon>
        <taxon>Ascomycota</taxon>
        <taxon>Pezizomycotina</taxon>
        <taxon>Leotiomycetes</taxon>
        <taxon>Helotiales</taxon>
        <taxon>Mollisiaceae</taxon>
        <taxon>Mollisia</taxon>
    </lineage>
</organism>
<dbReference type="GeneID" id="28831229"/>
<protein>
    <submittedName>
        <fullName evidence="2">Uncharacterized protein</fullName>
    </submittedName>
</protein>
<name>A0A132BDD6_MOLSC</name>
<proteinExistence type="predicted"/>
<evidence type="ECO:0000313" key="2">
    <source>
        <dbReference type="EMBL" id="KUJ10442.1"/>
    </source>
</evidence>
<feature type="compositionally biased region" description="Acidic residues" evidence="1">
    <location>
        <begin position="137"/>
        <end position="146"/>
    </location>
</feature>
<keyword evidence="3" id="KW-1185">Reference proteome</keyword>
<evidence type="ECO:0000313" key="3">
    <source>
        <dbReference type="Proteomes" id="UP000070700"/>
    </source>
</evidence>